<protein>
    <recommendedName>
        <fullName evidence="3">Deoxyribose-phosphate aldolase</fullName>
        <ecNumber evidence="3">4.1.2.4</ecNumber>
    </recommendedName>
</protein>
<dbReference type="PANTHER" id="PTHR10889:SF1">
    <property type="entry name" value="DEOXYRIBOSE-PHOSPHATE ALDOLASE"/>
    <property type="match status" value="1"/>
</dbReference>
<reference evidence="4 5" key="1">
    <citation type="submission" date="2019-05" db="EMBL/GenBank/DDBJ databases">
        <title>Nakamurella sp. N5BH11, whole genome shotgun sequence.</title>
        <authorList>
            <person name="Tuo L."/>
        </authorList>
    </citation>
    <scope>NUCLEOTIDE SEQUENCE [LARGE SCALE GENOMIC DNA]</scope>
    <source>
        <strain evidence="4 5">N5BH11</strain>
    </source>
</reference>
<dbReference type="GO" id="GO:0016052">
    <property type="term" value="P:carbohydrate catabolic process"/>
    <property type="evidence" value="ECO:0007669"/>
    <property type="project" value="TreeGrafter"/>
</dbReference>
<dbReference type="InterPro" id="IPR013785">
    <property type="entry name" value="Aldolase_TIM"/>
</dbReference>
<dbReference type="GO" id="GO:0005737">
    <property type="term" value="C:cytoplasm"/>
    <property type="evidence" value="ECO:0007669"/>
    <property type="project" value="InterPro"/>
</dbReference>
<evidence type="ECO:0000313" key="5">
    <source>
        <dbReference type="Proteomes" id="UP000306985"/>
    </source>
</evidence>
<dbReference type="AlphaFoldDB" id="A0A4U6QB97"/>
<keyword evidence="2" id="KW-0704">Schiff base</keyword>
<dbReference type="EC" id="4.1.2.4" evidence="3"/>
<dbReference type="SMART" id="SM01133">
    <property type="entry name" value="DeoC"/>
    <property type="match status" value="1"/>
</dbReference>
<keyword evidence="1" id="KW-0963">Cytoplasm</keyword>
<sequence length="230" mass="23883">MLPREQLAGRIQHTLIGQAITENRVRQHVREVAEYGFDAAYVPPCWVGAARDELRRSGGSARIGSMIDYPYGAAPTASRVAEVRALIDAGADELDLTVNVSLLLSSRRPEFAADLAAVVQAAAPVGIKMLLELPLLDPRQREIAVGTAVESGAAFVAPASSGSVGFADPATIAYLRAAVPTSVGVKASGGVKTVEQVRDLLAAGADLIGTSAGVAIVSGRRVTSGTLYSY</sequence>
<accession>A0A4U6QB97</accession>
<evidence type="ECO:0000256" key="2">
    <source>
        <dbReference type="ARBA" id="ARBA00023270"/>
    </source>
</evidence>
<dbReference type="PANTHER" id="PTHR10889">
    <property type="entry name" value="DEOXYRIBOSE-PHOSPHATE ALDOLASE"/>
    <property type="match status" value="1"/>
</dbReference>
<dbReference type="InterPro" id="IPR011343">
    <property type="entry name" value="DeoC"/>
</dbReference>
<gene>
    <name evidence="4" type="primary">deoC</name>
    <name evidence="4" type="ORF">FDO65_20040</name>
</gene>
<dbReference type="NCBIfam" id="TIGR00126">
    <property type="entry name" value="deoC"/>
    <property type="match status" value="1"/>
</dbReference>
<dbReference type="PIRSF" id="PIRSF001357">
    <property type="entry name" value="DeoC"/>
    <property type="match status" value="1"/>
</dbReference>
<name>A0A4U6QB97_9ACTN</name>
<comment type="caution">
    <text evidence="4">The sequence shown here is derived from an EMBL/GenBank/DDBJ whole genome shotgun (WGS) entry which is preliminary data.</text>
</comment>
<dbReference type="InterPro" id="IPR002915">
    <property type="entry name" value="DeoC/FbaB/LacD_aldolase"/>
</dbReference>
<keyword evidence="4" id="KW-0456">Lyase</keyword>
<organism evidence="4 5">
    <name type="scientific">Nakamurella flava</name>
    <dbReference type="NCBI Taxonomy" id="2576308"/>
    <lineage>
        <taxon>Bacteria</taxon>
        <taxon>Bacillati</taxon>
        <taxon>Actinomycetota</taxon>
        <taxon>Actinomycetes</taxon>
        <taxon>Nakamurellales</taxon>
        <taxon>Nakamurellaceae</taxon>
        <taxon>Nakamurella</taxon>
    </lineage>
</organism>
<dbReference type="Pfam" id="PF01791">
    <property type="entry name" value="DeoC"/>
    <property type="match status" value="1"/>
</dbReference>
<proteinExistence type="predicted"/>
<dbReference type="EMBL" id="SZZH01000006">
    <property type="protein sequence ID" value="TKV57179.1"/>
    <property type="molecule type" value="Genomic_DNA"/>
</dbReference>
<dbReference type="OrthoDB" id="9778711at2"/>
<dbReference type="Proteomes" id="UP000306985">
    <property type="component" value="Unassembled WGS sequence"/>
</dbReference>
<dbReference type="GO" id="GO:0009264">
    <property type="term" value="P:deoxyribonucleotide catabolic process"/>
    <property type="evidence" value="ECO:0007669"/>
    <property type="project" value="UniProtKB-UniRule"/>
</dbReference>
<evidence type="ECO:0000313" key="4">
    <source>
        <dbReference type="EMBL" id="TKV57179.1"/>
    </source>
</evidence>
<dbReference type="Gene3D" id="3.20.20.70">
    <property type="entry name" value="Aldolase class I"/>
    <property type="match status" value="1"/>
</dbReference>
<keyword evidence="5" id="KW-1185">Reference proteome</keyword>
<dbReference type="GO" id="GO:0004139">
    <property type="term" value="F:deoxyribose-phosphate aldolase activity"/>
    <property type="evidence" value="ECO:0007669"/>
    <property type="project" value="UniProtKB-UniRule"/>
</dbReference>
<dbReference type="SUPFAM" id="SSF51569">
    <property type="entry name" value="Aldolase"/>
    <property type="match status" value="1"/>
</dbReference>
<evidence type="ECO:0000256" key="3">
    <source>
        <dbReference type="NCBIfam" id="TIGR00126"/>
    </source>
</evidence>
<evidence type="ECO:0000256" key="1">
    <source>
        <dbReference type="ARBA" id="ARBA00022490"/>
    </source>
</evidence>